<sequence>MAELSLPPPHPESEIALETARAMMHGVGFLFMLINGLLILTRSVIDAAYLITGANKRSNDIDTKYHLH</sequence>
<protein>
    <submittedName>
        <fullName evidence="2">Uncharacterized protein</fullName>
    </submittedName>
</protein>
<dbReference type="Proteomes" id="UP001157138">
    <property type="component" value="Unassembled WGS sequence"/>
</dbReference>
<dbReference type="EMBL" id="BSPW01000067">
    <property type="protein sequence ID" value="GLT19103.1"/>
    <property type="molecule type" value="Genomic_DNA"/>
</dbReference>
<keyword evidence="1" id="KW-0472">Membrane</keyword>
<gene>
    <name evidence="2" type="ORF">GCM10007938_28850</name>
</gene>
<evidence type="ECO:0000256" key="1">
    <source>
        <dbReference type="SAM" id="Phobius"/>
    </source>
</evidence>
<comment type="caution">
    <text evidence="2">The sequence shown here is derived from an EMBL/GenBank/DDBJ whole genome shotgun (WGS) entry which is preliminary data.</text>
</comment>
<proteinExistence type="predicted"/>
<evidence type="ECO:0000313" key="2">
    <source>
        <dbReference type="EMBL" id="GLT19103.1"/>
    </source>
</evidence>
<organism evidence="2 3">
    <name type="scientific">Vibrio zhanjiangensis</name>
    <dbReference type="NCBI Taxonomy" id="1046128"/>
    <lineage>
        <taxon>Bacteria</taxon>
        <taxon>Pseudomonadati</taxon>
        <taxon>Pseudomonadota</taxon>
        <taxon>Gammaproteobacteria</taxon>
        <taxon>Vibrionales</taxon>
        <taxon>Vibrionaceae</taxon>
        <taxon>Vibrio</taxon>
    </lineage>
</organism>
<accession>A0ABQ6F0U5</accession>
<feature type="transmembrane region" description="Helical" evidence="1">
    <location>
        <begin position="20"/>
        <end position="40"/>
    </location>
</feature>
<reference evidence="3" key="1">
    <citation type="journal article" date="2019" name="Int. J. Syst. Evol. Microbiol.">
        <title>The Global Catalogue of Microorganisms (GCM) 10K type strain sequencing project: providing services to taxonomists for standard genome sequencing and annotation.</title>
        <authorList>
            <consortium name="The Broad Institute Genomics Platform"/>
            <consortium name="The Broad Institute Genome Sequencing Center for Infectious Disease"/>
            <person name="Wu L."/>
            <person name="Ma J."/>
        </authorList>
    </citation>
    <scope>NUCLEOTIDE SEQUENCE [LARGE SCALE GENOMIC DNA]</scope>
    <source>
        <strain evidence="3">NBRC 108723</strain>
    </source>
</reference>
<keyword evidence="1" id="KW-0812">Transmembrane</keyword>
<evidence type="ECO:0000313" key="3">
    <source>
        <dbReference type="Proteomes" id="UP001157138"/>
    </source>
</evidence>
<name>A0ABQ6F0U5_9VIBR</name>
<keyword evidence="3" id="KW-1185">Reference proteome</keyword>
<keyword evidence="1" id="KW-1133">Transmembrane helix</keyword>